<evidence type="ECO:0000259" key="2">
    <source>
        <dbReference type="Pfam" id="PF07859"/>
    </source>
</evidence>
<sequence length="391" mass="44066">MEKGYNFTKDDKGIPCVYHEWQSLNGETLGNLFSPSKYSRSGDDPDQVIEQYVKNTDERSIETRSSLKGELNVSVGGNTRQTVDLFIPENVSQDAPVLVFYHGGYWQFLSQVDKISDSEKAFSFIPRIKNQEVKYLYKLYDSKESHSMVARHLVPLGAIVAVAGYTIAPKGSVTQMIQECKEAVAFCARRYPKSRGIFVSGHSAGGHLAAMVLTTDWEKEFGLPSNLIKGACPLSGVFDLRPLVTTYINEPLHLTSTSALESSPVAHIPKIVANSKHCKIRCLYGDHEPPSFEIMCIQFCQLLREEGMDISCQKVKDADHFELFLSVWEEHSVVTKKVLYELLGKKRKRERSDPTIKVGFSYLAEKKSICSSRVAFSRGKMKKERNDEKNK</sequence>
<evidence type="ECO:0000313" key="3">
    <source>
        <dbReference type="EMBL" id="KAJ8039267.1"/>
    </source>
</evidence>
<organism evidence="3 4">
    <name type="scientific">Holothuria leucospilota</name>
    <name type="common">Black long sea cucumber</name>
    <name type="synonym">Mertensiothuria leucospilota</name>
    <dbReference type="NCBI Taxonomy" id="206669"/>
    <lineage>
        <taxon>Eukaryota</taxon>
        <taxon>Metazoa</taxon>
        <taxon>Echinodermata</taxon>
        <taxon>Eleutherozoa</taxon>
        <taxon>Echinozoa</taxon>
        <taxon>Holothuroidea</taxon>
        <taxon>Aspidochirotacea</taxon>
        <taxon>Aspidochirotida</taxon>
        <taxon>Holothuriidae</taxon>
        <taxon>Holothuria</taxon>
    </lineage>
</organism>
<evidence type="ECO:0000256" key="1">
    <source>
        <dbReference type="ARBA" id="ARBA00022801"/>
    </source>
</evidence>
<reference evidence="3" key="1">
    <citation type="submission" date="2021-10" db="EMBL/GenBank/DDBJ databases">
        <title>Tropical sea cucumber genome reveals ecological adaptation and Cuvierian tubules defense mechanism.</title>
        <authorList>
            <person name="Chen T."/>
        </authorList>
    </citation>
    <scope>NUCLEOTIDE SEQUENCE</scope>
    <source>
        <strain evidence="3">Nanhai2018</strain>
        <tissue evidence="3">Muscle</tissue>
    </source>
</reference>
<comment type="caution">
    <text evidence="3">The sequence shown here is derived from an EMBL/GenBank/DDBJ whole genome shotgun (WGS) entry which is preliminary data.</text>
</comment>
<dbReference type="Pfam" id="PF07859">
    <property type="entry name" value="Abhydrolase_3"/>
    <property type="match status" value="1"/>
</dbReference>
<dbReference type="Gene3D" id="3.40.50.1820">
    <property type="entry name" value="alpha/beta hydrolase"/>
    <property type="match status" value="1"/>
</dbReference>
<dbReference type="SUPFAM" id="SSF53474">
    <property type="entry name" value="alpha/beta-Hydrolases"/>
    <property type="match status" value="1"/>
</dbReference>
<dbReference type="Proteomes" id="UP001152320">
    <property type="component" value="Chromosome 7"/>
</dbReference>
<evidence type="ECO:0000313" key="4">
    <source>
        <dbReference type="Proteomes" id="UP001152320"/>
    </source>
</evidence>
<dbReference type="PANTHER" id="PTHR48081">
    <property type="entry name" value="AB HYDROLASE SUPERFAMILY PROTEIN C4A8.06C"/>
    <property type="match status" value="1"/>
</dbReference>
<keyword evidence="1" id="KW-0378">Hydrolase</keyword>
<dbReference type="OrthoDB" id="433474at2759"/>
<gene>
    <name evidence="3" type="ORF">HOLleu_16924</name>
</gene>
<dbReference type="GO" id="GO:0004061">
    <property type="term" value="F:arylformamidase activity"/>
    <property type="evidence" value="ECO:0007669"/>
    <property type="project" value="TreeGrafter"/>
</dbReference>
<dbReference type="EMBL" id="JAIZAY010000007">
    <property type="protein sequence ID" value="KAJ8039267.1"/>
    <property type="molecule type" value="Genomic_DNA"/>
</dbReference>
<protein>
    <submittedName>
        <fullName evidence="3">Kynurenine formamidase</fullName>
    </submittedName>
</protein>
<dbReference type="AlphaFoldDB" id="A0A9Q1H862"/>
<accession>A0A9Q1H862</accession>
<dbReference type="InterPro" id="IPR029058">
    <property type="entry name" value="AB_hydrolase_fold"/>
</dbReference>
<keyword evidence="4" id="KW-1185">Reference proteome</keyword>
<name>A0A9Q1H862_HOLLE</name>
<dbReference type="PANTHER" id="PTHR48081:SF33">
    <property type="entry name" value="KYNURENINE FORMAMIDASE"/>
    <property type="match status" value="1"/>
</dbReference>
<dbReference type="InterPro" id="IPR050300">
    <property type="entry name" value="GDXG_lipolytic_enzyme"/>
</dbReference>
<proteinExistence type="predicted"/>
<dbReference type="InterPro" id="IPR013094">
    <property type="entry name" value="AB_hydrolase_3"/>
</dbReference>
<feature type="domain" description="Alpha/beta hydrolase fold-3" evidence="2">
    <location>
        <begin position="142"/>
        <end position="240"/>
    </location>
</feature>